<evidence type="ECO:0000313" key="2">
    <source>
        <dbReference type="EMBL" id="EXJ64428.1"/>
    </source>
</evidence>
<sequence>MAHFSNDTTADSIKPAGPMIKQHRVEDEGSDVLYGDNTFECYHVRVFQNRFIHGRCCVPGNGFRGIGSKNAAKIKKACFGLPLIIIRNPQDSVDGNAFLDLISAFQMVRIRALLTTVARIAKYHPTLRKAIWRRWSGSRSQGLVIAADFYVDLVARGFEARFEGSVTRNNAWGDDFESFDILLKTSMIRSTSWLDNSVWNNVHNFEMDKSLITTEVNESEVGSWPNPVKYEPLLEPSPSEQAATMDISHGRTIHGRFVGGPFIDGKFVKGYWFGQSRALSRFLQGKFIPARMVDGTLFESQFVEGEWITDEEFVEGKWLDGRLIKGVWVTWKAGGGGKFFEGHWRDGLFTKGRWVGERVIEGKWAGSVFYEGRWTSQGAFLRGSWAKKPNIPGLVGGGR</sequence>
<feature type="compositionally biased region" description="Polar residues" evidence="1">
    <location>
        <begin position="1"/>
        <end position="11"/>
    </location>
</feature>
<protein>
    <submittedName>
        <fullName evidence="2">Uncharacterized protein</fullName>
    </submittedName>
</protein>
<evidence type="ECO:0000313" key="3">
    <source>
        <dbReference type="Proteomes" id="UP000019473"/>
    </source>
</evidence>
<name>W9W917_9EURO</name>
<dbReference type="OrthoDB" id="4161039at2759"/>
<feature type="region of interest" description="Disordered" evidence="1">
    <location>
        <begin position="1"/>
        <end position="21"/>
    </location>
</feature>
<evidence type="ECO:0000256" key="1">
    <source>
        <dbReference type="SAM" id="MobiDB-lite"/>
    </source>
</evidence>
<keyword evidence="3" id="KW-1185">Reference proteome</keyword>
<comment type="caution">
    <text evidence="2">The sequence shown here is derived from an EMBL/GenBank/DDBJ whole genome shotgun (WGS) entry which is preliminary data.</text>
</comment>
<dbReference type="VEuPathDB" id="FungiDB:A1O7_00764"/>
<dbReference type="HOGENOM" id="CLU_690787_0_0_1"/>
<dbReference type="RefSeq" id="XP_007752995.1">
    <property type="nucleotide sequence ID" value="XM_007754805.1"/>
</dbReference>
<dbReference type="GeneID" id="19175380"/>
<dbReference type="AlphaFoldDB" id="W9W917"/>
<dbReference type="STRING" id="1182544.W9W917"/>
<dbReference type="Proteomes" id="UP000019473">
    <property type="component" value="Unassembled WGS sequence"/>
</dbReference>
<proteinExistence type="predicted"/>
<organism evidence="2 3">
    <name type="scientific">Cladophialophora yegresii CBS 114405</name>
    <dbReference type="NCBI Taxonomy" id="1182544"/>
    <lineage>
        <taxon>Eukaryota</taxon>
        <taxon>Fungi</taxon>
        <taxon>Dikarya</taxon>
        <taxon>Ascomycota</taxon>
        <taxon>Pezizomycotina</taxon>
        <taxon>Eurotiomycetes</taxon>
        <taxon>Chaetothyriomycetidae</taxon>
        <taxon>Chaetothyriales</taxon>
        <taxon>Herpotrichiellaceae</taxon>
        <taxon>Cladophialophora</taxon>
    </lineage>
</organism>
<gene>
    <name evidence="2" type="ORF">A1O7_00764</name>
</gene>
<accession>W9W917</accession>
<dbReference type="EMBL" id="AMGW01000001">
    <property type="protein sequence ID" value="EXJ64428.1"/>
    <property type="molecule type" value="Genomic_DNA"/>
</dbReference>
<reference evidence="2 3" key="1">
    <citation type="submission" date="2013-03" db="EMBL/GenBank/DDBJ databases">
        <title>The Genome Sequence of Cladophialophora yegresii CBS 114405.</title>
        <authorList>
            <consortium name="The Broad Institute Genomics Platform"/>
            <person name="Cuomo C."/>
            <person name="de Hoog S."/>
            <person name="Gorbushina A."/>
            <person name="Walker B."/>
            <person name="Young S.K."/>
            <person name="Zeng Q."/>
            <person name="Gargeya S."/>
            <person name="Fitzgerald M."/>
            <person name="Haas B."/>
            <person name="Abouelleil A."/>
            <person name="Allen A.W."/>
            <person name="Alvarado L."/>
            <person name="Arachchi H.M."/>
            <person name="Berlin A.M."/>
            <person name="Chapman S.B."/>
            <person name="Gainer-Dewar J."/>
            <person name="Goldberg J."/>
            <person name="Griggs A."/>
            <person name="Gujja S."/>
            <person name="Hansen M."/>
            <person name="Howarth C."/>
            <person name="Imamovic A."/>
            <person name="Ireland A."/>
            <person name="Larimer J."/>
            <person name="McCowan C."/>
            <person name="Murphy C."/>
            <person name="Pearson M."/>
            <person name="Poon T.W."/>
            <person name="Priest M."/>
            <person name="Roberts A."/>
            <person name="Saif S."/>
            <person name="Shea T."/>
            <person name="Sisk P."/>
            <person name="Sykes S."/>
            <person name="Wortman J."/>
            <person name="Nusbaum C."/>
            <person name="Birren B."/>
        </authorList>
    </citation>
    <scope>NUCLEOTIDE SEQUENCE [LARGE SCALE GENOMIC DNA]</scope>
    <source>
        <strain evidence="2 3">CBS 114405</strain>
    </source>
</reference>